<name>A0A1W1XVT9_9NEIS</name>
<keyword evidence="1" id="KW-0812">Transmembrane</keyword>
<dbReference type="EMBL" id="FWXD01000020">
    <property type="protein sequence ID" value="SMC28053.1"/>
    <property type="molecule type" value="Genomic_DNA"/>
</dbReference>
<protein>
    <submittedName>
        <fullName evidence="2">Uncharacterized protein</fullName>
    </submittedName>
</protein>
<reference evidence="2 3" key="1">
    <citation type="submission" date="2017-04" db="EMBL/GenBank/DDBJ databases">
        <authorList>
            <person name="Afonso C.L."/>
            <person name="Miller P.J."/>
            <person name="Scott M.A."/>
            <person name="Spackman E."/>
            <person name="Goraichik I."/>
            <person name="Dimitrov K.M."/>
            <person name="Suarez D.L."/>
            <person name="Swayne D.E."/>
        </authorList>
    </citation>
    <scope>NUCLEOTIDE SEQUENCE [LARGE SCALE GENOMIC DNA]</scope>
    <source>
        <strain evidence="2 3">DSM 23236</strain>
    </source>
</reference>
<evidence type="ECO:0000313" key="3">
    <source>
        <dbReference type="Proteomes" id="UP000192761"/>
    </source>
</evidence>
<dbReference type="Proteomes" id="UP000192761">
    <property type="component" value="Unassembled WGS sequence"/>
</dbReference>
<dbReference type="AlphaFoldDB" id="A0A1W1XVT9"/>
<evidence type="ECO:0000313" key="2">
    <source>
        <dbReference type="EMBL" id="SMC28053.1"/>
    </source>
</evidence>
<gene>
    <name evidence="2" type="ORF">SAMN02745857_03086</name>
</gene>
<dbReference type="RefSeq" id="WP_084091816.1">
    <property type="nucleotide sequence ID" value="NZ_FWXD01000020.1"/>
</dbReference>
<keyword evidence="3" id="KW-1185">Reference proteome</keyword>
<feature type="transmembrane region" description="Helical" evidence="1">
    <location>
        <begin position="6"/>
        <end position="26"/>
    </location>
</feature>
<keyword evidence="1" id="KW-0472">Membrane</keyword>
<organism evidence="2 3">
    <name type="scientific">Andreprevotia lacus DSM 23236</name>
    <dbReference type="NCBI Taxonomy" id="1121001"/>
    <lineage>
        <taxon>Bacteria</taxon>
        <taxon>Pseudomonadati</taxon>
        <taxon>Pseudomonadota</taxon>
        <taxon>Betaproteobacteria</taxon>
        <taxon>Neisseriales</taxon>
        <taxon>Chitinibacteraceae</taxon>
        <taxon>Andreprevotia</taxon>
    </lineage>
</organism>
<proteinExistence type="predicted"/>
<sequence length="136" mass="14854">MRAGWISIAVLALAGGLLVKIMLPVVQEDAQRKLAQLGRRGSDAQIVLLDAWYRQHGRWPATLAQAGGSAELYEPEYDAHAQLAWDAGKAELTLPVGKGQLRRHATLSASGIPQWDCHASGLLPQAQRWHLDCTLQ</sequence>
<evidence type="ECO:0000256" key="1">
    <source>
        <dbReference type="SAM" id="Phobius"/>
    </source>
</evidence>
<accession>A0A1W1XVT9</accession>
<keyword evidence="1" id="KW-1133">Transmembrane helix</keyword>